<feature type="domain" description="GmrSD restriction endonucleases C-terminal" evidence="2">
    <location>
        <begin position="529"/>
        <end position="651"/>
    </location>
</feature>
<organism evidence="3 4">
    <name type="scientific">Faucicola osloensis</name>
    <name type="common">Moraxella osloensis</name>
    <dbReference type="NCBI Taxonomy" id="34062"/>
    <lineage>
        <taxon>Bacteria</taxon>
        <taxon>Pseudomonadati</taxon>
        <taxon>Pseudomonadota</taxon>
        <taxon>Gammaproteobacteria</taxon>
        <taxon>Moraxellales</taxon>
        <taxon>Moraxellaceae</taxon>
        <taxon>Faucicola</taxon>
    </lineage>
</organism>
<dbReference type="PANTHER" id="PTHR35149:SF2">
    <property type="entry name" value="DUF262 DOMAIN-CONTAINING PROTEIN"/>
    <property type="match status" value="1"/>
</dbReference>
<dbReference type="EMBL" id="PKJS01000007">
    <property type="protein sequence ID" value="PKZ68859.1"/>
    <property type="molecule type" value="Genomic_DNA"/>
</dbReference>
<dbReference type="Pfam" id="PF03235">
    <property type="entry name" value="GmrSD_N"/>
    <property type="match status" value="1"/>
</dbReference>
<proteinExistence type="predicted"/>
<comment type="caution">
    <text evidence="3">The sequence shown here is derived from an EMBL/GenBank/DDBJ whole genome shotgun (WGS) entry which is preliminary data.</text>
</comment>
<evidence type="ECO:0000313" key="4">
    <source>
        <dbReference type="Proteomes" id="UP000234914"/>
    </source>
</evidence>
<dbReference type="InterPro" id="IPR011089">
    <property type="entry name" value="GmrSD_C"/>
</dbReference>
<dbReference type="AlphaFoldDB" id="A0A2I1RIA6"/>
<name>A0A2I1RIA6_FAUOS</name>
<feature type="domain" description="GmrSD restriction endonucleases N-terminal" evidence="1">
    <location>
        <begin position="12"/>
        <end position="209"/>
    </location>
</feature>
<protein>
    <recommendedName>
        <fullName evidence="5">DUF262 domain-containing protein</fullName>
    </recommendedName>
</protein>
<dbReference type="Proteomes" id="UP000234914">
    <property type="component" value="Unassembled WGS sequence"/>
</dbReference>
<accession>A0A2I1RIA6</accession>
<evidence type="ECO:0000313" key="3">
    <source>
        <dbReference type="EMBL" id="PKZ68859.1"/>
    </source>
</evidence>
<dbReference type="RefSeq" id="WP_101964420.1">
    <property type="nucleotide sequence ID" value="NZ_JAHXPO010000012.1"/>
</dbReference>
<dbReference type="Pfam" id="PF07510">
    <property type="entry name" value="GmrSD_C"/>
    <property type="match status" value="1"/>
</dbReference>
<reference evidence="3 4" key="1">
    <citation type="submission" date="2017-12" db="EMBL/GenBank/DDBJ databases">
        <title>Phylogenetic diversity of female urinary microbiome.</title>
        <authorList>
            <person name="Thomas-White K."/>
            <person name="Wolfe A.J."/>
        </authorList>
    </citation>
    <scope>NUCLEOTIDE SEQUENCE [LARGE SCALE GENOMIC DNA]</scope>
    <source>
        <strain evidence="3 4">UMB0416</strain>
    </source>
</reference>
<sequence length="660" mass="77917">MKNNDLSLLNLQDLFESNYVIPIYQRDYTWTEKEINQMLDDIFSVMNSNANYYIGTLIVYPRKNGHQVIYETIDGQQRVTTLMILMTYLFKNEKFVEYSKDKSIFWNPSELISHLDFDSRERSTKSLNSLVNGEKGDAVDNITQAYDIIHKFLSKKSEADKQQFINYLMNSVKILRVEVPEDTDLNHYFEIMNSRGEQLEKHEILKSRLLNIIKDDKPAYQLFANIWEACANMERYVQYGFDNTVRQQIFGNDWNRLSAQNFDDLTQCLKEKFENIKDENLNSETNNISLASILENPNIFIQKDEENKNKEKPDRFNPVINFPNFLLIVLRIMTQDSNIRLDDKFLLDKDIFTAHINTSEKTKAFGYLLLKTKFLFDKFVIKREYFENRNQWSLKKLNWYNERSQSYINTVSISDSDENLEFNKSLIMIQAMFHVSNPSQTYKNWLLALLNHLNSIDIQSDCQTGQELYQYLEKLAKCFMVYRYLSSTKLEFDEIIAKSEESVDFNTHEIDKSNLNNGTQVENFIFNYLDFILWKDESFYKAILIDNCDDKSIFEKIKNFEFTFRSSVEHYYPQTPFENHDLLDSNILNSFGNLCLISNSLNSRLNNFSPEAKKDHFKASNIAESIKQSIMMSYPKWTSDEINEHGADMVKLITESLLRN</sequence>
<evidence type="ECO:0008006" key="5">
    <source>
        <dbReference type="Google" id="ProtNLM"/>
    </source>
</evidence>
<evidence type="ECO:0000259" key="2">
    <source>
        <dbReference type="Pfam" id="PF07510"/>
    </source>
</evidence>
<gene>
    <name evidence="3" type="ORF">CYJ96_06810</name>
</gene>
<evidence type="ECO:0000259" key="1">
    <source>
        <dbReference type="Pfam" id="PF03235"/>
    </source>
</evidence>
<dbReference type="PANTHER" id="PTHR35149">
    <property type="entry name" value="SLL5132 PROTEIN"/>
    <property type="match status" value="1"/>
</dbReference>
<dbReference type="InterPro" id="IPR004919">
    <property type="entry name" value="GmrSD_N"/>
</dbReference>